<keyword evidence="5 6" id="KW-0472">Membrane</keyword>
<proteinExistence type="inferred from homology"/>
<dbReference type="InterPro" id="IPR002549">
    <property type="entry name" value="AI-2E-like"/>
</dbReference>
<feature type="transmembrane region" description="Helical" evidence="6">
    <location>
        <begin position="251"/>
        <end position="279"/>
    </location>
</feature>
<dbReference type="EMBL" id="JBDIME010000011">
    <property type="protein sequence ID" value="MEN2790659.1"/>
    <property type="molecule type" value="Genomic_DNA"/>
</dbReference>
<sequence length="368" mass="38760">MNLPQTQPDPASPPEKGQSIARIILASALGLLGLWVILSFLPALVWAVIIAIALDPLYLRLRAGYPGRTGRMLVPLAITLLVALVVLIPIAIGIAQAAREAHEVASWIAAARANGVAPPAWLDHLPIASETMKHWWQENLATPESATRQISHLSGAAWNDRSRLIGSGVIHRVVIFSFTLITLFFLLRDRDTIVAQAQRAGDRMFGPAGERIGVQAIRSVRGTIDGLVLVGIGEGAVMAVVYVMLGVPHPLLLGALTAVAAMIPFGAALLFAVAALLLLGQDAVGSAIAVVAIGLAVVGIADHFIRPVLIGGATRLPFIWVLIGILGGVETLGLLGLFVGPATMAVLIMMWREYVDHGDGADMIAAEP</sequence>
<evidence type="ECO:0000256" key="2">
    <source>
        <dbReference type="ARBA" id="ARBA00009773"/>
    </source>
</evidence>
<gene>
    <name evidence="7" type="ORF">ABC974_13550</name>
</gene>
<evidence type="ECO:0000313" key="8">
    <source>
        <dbReference type="Proteomes" id="UP001419910"/>
    </source>
</evidence>
<name>A0ABU9Y4E5_9SPHN</name>
<dbReference type="RefSeq" id="WP_343889980.1">
    <property type="nucleotide sequence ID" value="NZ_BAAAEH010000028.1"/>
</dbReference>
<evidence type="ECO:0000256" key="5">
    <source>
        <dbReference type="ARBA" id="ARBA00023136"/>
    </source>
</evidence>
<comment type="caution">
    <text evidence="7">The sequence shown here is derived from an EMBL/GenBank/DDBJ whole genome shotgun (WGS) entry which is preliminary data.</text>
</comment>
<accession>A0ABU9Y4E5</accession>
<dbReference type="PANTHER" id="PTHR21716:SF61">
    <property type="entry name" value="BLR8064 PROTEIN"/>
    <property type="match status" value="1"/>
</dbReference>
<reference evidence="7 8" key="1">
    <citation type="submission" date="2024-05" db="EMBL/GenBank/DDBJ databases">
        <authorList>
            <person name="Liu Q."/>
            <person name="Xin Y.-H."/>
        </authorList>
    </citation>
    <scope>NUCLEOTIDE SEQUENCE [LARGE SCALE GENOMIC DNA]</scope>
    <source>
        <strain evidence="7 8">CGMCC 1.10181</strain>
    </source>
</reference>
<feature type="transmembrane region" description="Helical" evidence="6">
    <location>
        <begin position="73"/>
        <end position="98"/>
    </location>
</feature>
<feature type="transmembrane region" description="Helical" evidence="6">
    <location>
        <begin position="227"/>
        <end position="245"/>
    </location>
</feature>
<dbReference type="Pfam" id="PF01594">
    <property type="entry name" value="AI-2E_transport"/>
    <property type="match status" value="1"/>
</dbReference>
<evidence type="ECO:0000256" key="1">
    <source>
        <dbReference type="ARBA" id="ARBA00004141"/>
    </source>
</evidence>
<protein>
    <submittedName>
        <fullName evidence="7">AI-2E family transporter</fullName>
    </submittedName>
</protein>
<organism evidence="7 8">
    <name type="scientific">Sphingomonas oligophenolica</name>
    <dbReference type="NCBI Taxonomy" id="301154"/>
    <lineage>
        <taxon>Bacteria</taxon>
        <taxon>Pseudomonadati</taxon>
        <taxon>Pseudomonadota</taxon>
        <taxon>Alphaproteobacteria</taxon>
        <taxon>Sphingomonadales</taxon>
        <taxon>Sphingomonadaceae</taxon>
        <taxon>Sphingomonas</taxon>
    </lineage>
</organism>
<feature type="transmembrane region" description="Helical" evidence="6">
    <location>
        <begin position="169"/>
        <end position="187"/>
    </location>
</feature>
<feature type="transmembrane region" description="Helical" evidence="6">
    <location>
        <begin position="286"/>
        <end position="305"/>
    </location>
</feature>
<comment type="subcellular location">
    <subcellularLocation>
        <location evidence="1">Membrane</location>
        <topology evidence="1">Multi-pass membrane protein</topology>
    </subcellularLocation>
</comment>
<keyword evidence="4 6" id="KW-1133">Transmembrane helix</keyword>
<feature type="transmembrane region" description="Helical" evidence="6">
    <location>
        <begin position="317"/>
        <end position="340"/>
    </location>
</feature>
<evidence type="ECO:0000256" key="4">
    <source>
        <dbReference type="ARBA" id="ARBA00022989"/>
    </source>
</evidence>
<comment type="similarity">
    <text evidence="2">Belongs to the autoinducer-2 exporter (AI-2E) (TC 2.A.86) family.</text>
</comment>
<evidence type="ECO:0000256" key="3">
    <source>
        <dbReference type="ARBA" id="ARBA00022692"/>
    </source>
</evidence>
<dbReference type="Proteomes" id="UP001419910">
    <property type="component" value="Unassembled WGS sequence"/>
</dbReference>
<evidence type="ECO:0000256" key="6">
    <source>
        <dbReference type="SAM" id="Phobius"/>
    </source>
</evidence>
<evidence type="ECO:0000313" key="7">
    <source>
        <dbReference type="EMBL" id="MEN2790659.1"/>
    </source>
</evidence>
<keyword evidence="3 6" id="KW-0812">Transmembrane</keyword>
<dbReference type="PANTHER" id="PTHR21716">
    <property type="entry name" value="TRANSMEMBRANE PROTEIN"/>
    <property type="match status" value="1"/>
</dbReference>
<keyword evidence="8" id="KW-1185">Reference proteome</keyword>